<proteinExistence type="predicted"/>
<evidence type="ECO:0000313" key="5">
    <source>
        <dbReference type="Proteomes" id="UP000320333"/>
    </source>
</evidence>
<feature type="compositionally biased region" description="Low complexity" evidence="1">
    <location>
        <begin position="433"/>
        <end position="448"/>
    </location>
</feature>
<feature type="compositionally biased region" description="Low complexity" evidence="1">
    <location>
        <begin position="138"/>
        <end position="155"/>
    </location>
</feature>
<feature type="compositionally biased region" description="Basic residues" evidence="1">
    <location>
        <begin position="75"/>
        <end position="91"/>
    </location>
</feature>
<sequence length="802" mass="88561">MLMSGTTSEQSPEEWLQRRRSDDAHDEADSPGPGASDTRAHSHRPSLVSTVQATVSRNTAATTSKPANASSRSSKTTRKSARGSKSHRHRSNLNTNLTINLNGKTPVSAAYLAIGAWANSVVRRGVTRLRRVSDPVHLELSSSSSDSDSQSHVLSARQRTHTYTSISASLSVRDHAHHVQARELAQMPTEVLFKILSFLPSSNLACLLLTAPNLAAVSAHILSARPHFITSLEDLRSFTHDIPYHLLQQPSTSVESYATHLNSDLIRRNSGLSKPFQTYFTHLLKKKQIGPIFYRSGTMILFARHFTRLIPEARVLLGVGYAMVLAWFMCLFYSIPFLGALTLYFSMDLVDLWIRSVASLLHSTPLSLLYFILPKTHRLHPLQPVPQPNIPALLIRRLTFSAAIAPITSNQNEPPRCCGLAGTAWNSHPSNLSHTSTSSIKTTISGSIPTPPTDTPHHNHNHNHSTTKQPAFWGLMSSYTPWHLYLLTKTLSNHPLISHLTLQRISLAWWFRLHPAPDVQVLVLHTCEVDETGIGLVAQAFRGLQGLVLRGSEVRCGGWDMESIRRASTAAVGEIPLAGSNSVTPGTDSTTSIDPEKTKDQIVKGWWRPARNGVGRQSLLPEGVSVFETIRVVRFEMCNSACAVDAVRMVLDRCPTVERVEFVGCCGEEEAFLECSAAGIVEYEKVDFGTNSGMDVSKLDLAQSPLWWEGYNRFAEKIDACIEATGLRRTEKCGQDEAVSINTEEVDSTGTADELSSDEFVAAVAPPGYRKCIVLQGDCLKNLRDQWYIHVNTRQRGIWTHG</sequence>
<evidence type="ECO:0000259" key="3">
    <source>
        <dbReference type="PROSITE" id="PS50181"/>
    </source>
</evidence>
<keyword evidence="2" id="KW-0472">Membrane</keyword>
<name>A0A507FC95_9FUNG</name>
<feature type="compositionally biased region" description="Polar residues" evidence="1">
    <location>
        <begin position="47"/>
        <end position="68"/>
    </location>
</feature>
<reference evidence="4 5" key="1">
    <citation type="journal article" date="2019" name="Sci. Rep.">
        <title>Comparative genomics of chytrid fungi reveal insights into the obligate biotrophic and pathogenic lifestyle of Synchytrium endobioticum.</title>
        <authorList>
            <person name="van de Vossenberg B.T.L.H."/>
            <person name="Warris S."/>
            <person name="Nguyen H.D.T."/>
            <person name="van Gent-Pelzer M.P.E."/>
            <person name="Joly D.L."/>
            <person name="van de Geest H.C."/>
            <person name="Bonants P.J.M."/>
            <person name="Smith D.S."/>
            <person name="Levesque C.A."/>
            <person name="van der Lee T.A.J."/>
        </authorList>
    </citation>
    <scope>NUCLEOTIDE SEQUENCE [LARGE SCALE GENOMIC DNA]</scope>
    <source>
        <strain evidence="4 5">CBS 675.73</strain>
    </source>
</reference>
<dbReference type="OrthoDB" id="2134625at2759"/>
<keyword evidence="2" id="KW-0812">Transmembrane</keyword>
<feature type="region of interest" description="Disordered" evidence="1">
    <location>
        <begin position="136"/>
        <end position="158"/>
    </location>
</feature>
<dbReference type="AlphaFoldDB" id="A0A507FC95"/>
<keyword evidence="2" id="KW-1133">Transmembrane helix</keyword>
<keyword evidence="5" id="KW-1185">Reference proteome</keyword>
<feature type="compositionally biased region" description="Polar residues" evidence="1">
    <location>
        <begin position="1"/>
        <end position="10"/>
    </location>
</feature>
<feature type="region of interest" description="Disordered" evidence="1">
    <location>
        <begin position="429"/>
        <end position="466"/>
    </location>
</feature>
<evidence type="ECO:0000256" key="1">
    <source>
        <dbReference type="SAM" id="MobiDB-lite"/>
    </source>
</evidence>
<dbReference type="PROSITE" id="PS50181">
    <property type="entry name" value="FBOX"/>
    <property type="match status" value="1"/>
</dbReference>
<organism evidence="4 5">
    <name type="scientific">Chytriomyces confervae</name>
    <dbReference type="NCBI Taxonomy" id="246404"/>
    <lineage>
        <taxon>Eukaryota</taxon>
        <taxon>Fungi</taxon>
        <taxon>Fungi incertae sedis</taxon>
        <taxon>Chytridiomycota</taxon>
        <taxon>Chytridiomycota incertae sedis</taxon>
        <taxon>Chytridiomycetes</taxon>
        <taxon>Chytridiales</taxon>
        <taxon>Chytriomycetaceae</taxon>
        <taxon>Chytriomyces</taxon>
    </lineage>
</organism>
<protein>
    <recommendedName>
        <fullName evidence="3">F-box domain-containing protein</fullName>
    </recommendedName>
</protein>
<evidence type="ECO:0000313" key="4">
    <source>
        <dbReference type="EMBL" id="TPX73762.1"/>
    </source>
</evidence>
<dbReference type="EMBL" id="QEAP01000166">
    <property type="protein sequence ID" value="TPX73762.1"/>
    <property type="molecule type" value="Genomic_DNA"/>
</dbReference>
<accession>A0A507FC95</accession>
<evidence type="ECO:0000256" key="2">
    <source>
        <dbReference type="SAM" id="Phobius"/>
    </source>
</evidence>
<dbReference type="Proteomes" id="UP000320333">
    <property type="component" value="Unassembled WGS sequence"/>
</dbReference>
<comment type="caution">
    <text evidence="4">The sequence shown here is derived from an EMBL/GenBank/DDBJ whole genome shotgun (WGS) entry which is preliminary data.</text>
</comment>
<feature type="transmembrane region" description="Helical" evidence="2">
    <location>
        <begin position="315"/>
        <end position="346"/>
    </location>
</feature>
<gene>
    <name evidence="4" type="ORF">CcCBS67573_g04974</name>
</gene>
<feature type="domain" description="F-box" evidence="3">
    <location>
        <begin position="181"/>
        <end position="204"/>
    </location>
</feature>
<feature type="region of interest" description="Disordered" evidence="1">
    <location>
        <begin position="1"/>
        <end position="98"/>
    </location>
</feature>
<dbReference type="InterPro" id="IPR001810">
    <property type="entry name" value="F-box_dom"/>
</dbReference>
<feature type="transmembrane region" description="Helical" evidence="2">
    <location>
        <begin position="352"/>
        <end position="373"/>
    </location>
</feature>